<dbReference type="Proteomes" id="UP000020681">
    <property type="component" value="Unassembled WGS sequence"/>
</dbReference>
<sequence>MKDARQPPSAVPSQCWTTTCGYPEIFSRGRLKSEKREKS</sequence>
<evidence type="ECO:0000313" key="2">
    <source>
        <dbReference type="Proteomes" id="UP000020681"/>
    </source>
</evidence>
<keyword evidence="2" id="KW-1185">Reference proteome</keyword>
<proteinExistence type="predicted"/>
<gene>
    <name evidence="1" type="ORF">I551_4949</name>
</gene>
<comment type="caution">
    <text evidence="1">The sequence shown here is derived from an EMBL/GenBank/DDBJ whole genome shotgun (WGS) entry which is preliminary data.</text>
</comment>
<evidence type="ECO:0000313" key="1">
    <source>
        <dbReference type="EMBL" id="EUA88492.1"/>
    </source>
</evidence>
<dbReference type="EMBL" id="JAOL01000139">
    <property type="protein sequence ID" value="EUA88492.1"/>
    <property type="molecule type" value="Genomic_DNA"/>
</dbReference>
<organism evidence="1 2">
    <name type="scientific">Mycobacterium ulcerans str. Harvey</name>
    <dbReference type="NCBI Taxonomy" id="1299332"/>
    <lineage>
        <taxon>Bacteria</taxon>
        <taxon>Bacillati</taxon>
        <taxon>Actinomycetota</taxon>
        <taxon>Actinomycetes</taxon>
        <taxon>Mycobacteriales</taxon>
        <taxon>Mycobacteriaceae</taxon>
        <taxon>Mycobacterium</taxon>
        <taxon>Mycobacterium ulcerans group</taxon>
    </lineage>
</organism>
<reference evidence="1 2" key="1">
    <citation type="submission" date="2014-01" db="EMBL/GenBank/DDBJ databases">
        <authorList>
            <person name="Dobos K."/>
            <person name="Lenaerts A."/>
            <person name="Ordway D."/>
            <person name="DeGroote M.A."/>
            <person name="Parker T."/>
            <person name="Sizemore C."/>
            <person name="Tallon L.J."/>
            <person name="Sadzewicz L.K."/>
            <person name="Sengamalay N."/>
            <person name="Fraser C.M."/>
            <person name="Hine E."/>
            <person name="Shefchek K.A."/>
            <person name="Das S.P."/>
            <person name="Tettelin H."/>
        </authorList>
    </citation>
    <scope>NUCLEOTIDE SEQUENCE [LARGE SCALE GENOMIC DNA]</scope>
    <source>
        <strain evidence="1 2">Harvey</strain>
    </source>
</reference>
<protein>
    <submittedName>
        <fullName evidence="1">Uncharacterized protein</fullName>
    </submittedName>
</protein>
<accession>A0ABN0QUM7</accession>
<name>A0ABN0QUM7_MYCUL</name>